<proteinExistence type="inferred from homology"/>
<dbReference type="AlphaFoldDB" id="A0A147JVI9"/>
<keyword evidence="1 3" id="KW-0808">Transferase</keyword>
<dbReference type="InterPro" id="IPR006130">
    <property type="entry name" value="Asp/Orn_carbamoylTrfase"/>
</dbReference>
<dbReference type="Gene3D" id="3.40.50.1370">
    <property type="entry name" value="Aspartate/ornithine carbamoyltransferase"/>
    <property type="match status" value="2"/>
</dbReference>
<evidence type="ECO:0000256" key="3">
    <source>
        <dbReference type="RuleBase" id="RU003634"/>
    </source>
</evidence>
<evidence type="ECO:0000259" key="4">
    <source>
        <dbReference type="Pfam" id="PF00185"/>
    </source>
</evidence>
<dbReference type="STRING" id="1776334.APZ16_05295"/>
<comment type="similarity">
    <text evidence="3">Belongs to the aspartate/ornithine carbamoyltransferase superfamily.</text>
</comment>
<reference evidence="6 7" key="1">
    <citation type="journal article" date="2016" name="Nat. Microbiol.">
        <title>Genomic inference of the metabolism of cosmopolitan subsurface Archaea, Hadesarchaea.</title>
        <authorList>
            <person name="Baker B.J."/>
            <person name="Saw J.H."/>
            <person name="Lind A.E."/>
            <person name="Lazar C.S."/>
            <person name="Hinrichs K.-U."/>
            <person name="Teske A.P."/>
            <person name="Ettema T.J."/>
        </authorList>
    </citation>
    <scope>NUCLEOTIDE SEQUENCE [LARGE SCALE GENOMIC DNA]</scope>
</reference>
<evidence type="ECO:0000313" key="7">
    <source>
        <dbReference type="Proteomes" id="UP000074294"/>
    </source>
</evidence>
<dbReference type="GO" id="GO:0042450">
    <property type="term" value="P:L-arginine biosynthetic process via ornithine"/>
    <property type="evidence" value="ECO:0007669"/>
    <property type="project" value="TreeGrafter"/>
</dbReference>
<dbReference type="PRINTS" id="PR00100">
    <property type="entry name" value="AOTCASE"/>
</dbReference>
<accession>A0A147JVI9</accession>
<dbReference type="GO" id="GO:0016597">
    <property type="term" value="F:amino acid binding"/>
    <property type="evidence" value="ECO:0007669"/>
    <property type="project" value="InterPro"/>
</dbReference>
<evidence type="ECO:0000259" key="5">
    <source>
        <dbReference type="Pfam" id="PF02729"/>
    </source>
</evidence>
<dbReference type="Proteomes" id="UP000074294">
    <property type="component" value="Unassembled WGS sequence"/>
</dbReference>
<evidence type="ECO:0000313" key="6">
    <source>
        <dbReference type="EMBL" id="KUO40502.1"/>
    </source>
</evidence>
<dbReference type="Pfam" id="PF00185">
    <property type="entry name" value="OTCace"/>
    <property type="match status" value="1"/>
</dbReference>
<comment type="catalytic activity">
    <reaction evidence="2">
        <text>carbamoyl phosphate + L-ornithine = L-citrulline + phosphate + H(+)</text>
        <dbReference type="Rhea" id="RHEA:19513"/>
        <dbReference type="ChEBI" id="CHEBI:15378"/>
        <dbReference type="ChEBI" id="CHEBI:43474"/>
        <dbReference type="ChEBI" id="CHEBI:46911"/>
        <dbReference type="ChEBI" id="CHEBI:57743"/>
        <dbReference type="ChEBI" id="CHEBI:58228"/>
        <dbReference type="EC" id="2.1.3.3"/>
    </reaction>
</comment>
<dbReference type="InterPro" id="IPR006131">
    <property type="entry name" value="Asp_carbamoyltransf_Asp/Orn-bd"/>
</dbReference>
<evidence type="ECO:0000256" key="1">
    <source>
        <dbReference type="ARBA" id="ARBA00022679"/>
    </source>
</evidence>
<dbReference type="GO" id="GO:0019240">
    <property type="term" value="P:citrulline biosynthetic process"/>
    <property type="evidence" value="ECO:0007669"/>
    <property type="project" value="TreeGrafter"/>
</dbReference>
<organism evidence="6 7">
    <name type="scientific">Hadarchaeum yellowstonense</name>
    <dbReference type="NCBI Taxonomy" id="1776334"/>
    <lineage>
        <taxon>Archaea</taxon>
        <taxon>Methanobacteriati</taxon>
        <taxon>Candidatus Hadarchaeota</taxon>
        <taxon>Candidatus Hadarchaeia</taxon>
        <taxon>Candidatus Hadarchaeales</taxon>
        <taxon>Candidatus Hadarchaeaceae</taxon>
        <taxon>Candidatus Hadarchaeum</taxon>
    </lineage>
</organism>
<gene>
    <name evidence="6" type="ORF">APZ16_05295</name>
</gene>
<dbReference type="PRINTS" id="PR00101">
    <property type="entry name" value="ATCASE"/>
</dbReference>
<dbReference type="PANTHER" id="PTHR45753">
    <property type="entry name" value="ORNITHINE CARBAMOYLTRANSFERASE, MITOCHONDRIAL"/>
    <property type="match status" value="1"/>
</dbReference>
<name>A0A147JVI9_HADYE</name>
<evidence type="ECO:0000256" key="2">
    <source>
        <dbReference type="ARBA" id="ARBA00048772"/>
    </source>
</evidence>
<dbReference type="InterPro" id="IPR006132">
    <property type="entry name" value="Asp/Orn_carbamoyltranf_P-bd"/>
</dbReference>
<sequence length="336" mass="38271">MVQTHLYGKHWVAPELDWTLEELETVLDVAFDLKKKYAQGEPHRFLEGKSLFMIFYNPSTRTRNSFECGMTQLGGHANFLDLTTTWIESEDIKDTAAVLSRYGHGIAIRCCPAGKEYGTGHNVIRTYQKHSTVPVINMEDDKFHPCQGMADIMTIKEKMRKFEGKKFAMCWAPGHVRAPLAVAQTNILLMTRFGMDVTLAHPPEYDLDPEIVKKAKEYSEESGGEFTITDNVEEAYQGADVVYPKSWISWKLYREGGFTEKLLPAHRNKYLNWTCRPELIDLCNKKAIYMHCLPAIRGEEVVNEVIDGPHSVVIDQAENRLHAQKAIMVLTMGGLR</sequence>
<dbReference type="PANTHER" id="PTHR45753:SF3">
    <property type="entry name" value="ORNITHINE TRANSCARBAMYLASE, MITOCHONDRIAL"/>
    <property type="match status" value="1"/>
</dbReference>
<protein>
    <recommendedName>
        <fullName evidence="8">Ornithine carbamoyltransferase</fullName>
    </recommendedName>
</protein>
<comment type="caution">
    <text evidence="6">The sequence shown here is derived from an EMBL/GenBank/DDBJ whole genome shotgun (WGS) entry which is preliminary data.</text>
</comment>
<feature type="domain" description="Aspartate/ornithine carbamoyltransferase carbamoyl-P binding" evidence="5">
    <location>
        <begin position="17"/>
        <end position="157"/>
    </location>
</feature>
<dbReference type="Pfam" id="PF02729">
    <property type="entry name" value="OTCace_N"/>
    <property type="match status" value="1"/>
</dbReference>
<dbReference type="InterPro" id="IPR036901">
    <property type="entry name" value="Asp/Orn_carbamoylTrfase_sf"/>
</dbReference>
<feature type="domain" description="Aspartate/ornithine carbamoyltransferase Asp/Orn-binding" evidence="4">
    <location>
        <begin position="182"/>
        <end position="330"/>
    </location>
</feature>
<evidence type="ECO:0008006" key="8">
    <source>
        <dbReference type="Google" id="ProtNLM"/>
    </source>
</evidence>
<dbReference type="GO" id="GO:0004585">
    <property type="term" value="F:ornithine carbamoyltransferase activity"/>
    <property type="evidence" value="ECO:0007669"/>
    <property type="project" value="UniProtKB-EC"/>
</dbReference>
<dbReference type="SUPFAM" id="SSF53671">
    <property type="entry name" value="Aspartate/ornithine carbamoyltransferase"/>
    <property type="match status" value="1"/>
</dbReference>
<dbReference type="EMBL" id="LQMQ01000040">
    <property type="protein sequence ID" value="KUO40502.1"/>
    <property type="molecule type" value="Genomic_DNA"/>
</dbReference>